<dbReference type="GO" id="GO:0050660">
    <property type="term" value="F:flavin adenine dinucleotide binding"/>
    <property type="evidence" value="ECO:0007669"/>
    <property type="project" value="InterPro"/>
</dbReference>
<name>J4KSL3_9GAMM</name>
<dbReference type="InterPro" id="IPR052161">
    <property type="entry name" value="Mycobact_Acyl-CoA_DH"/>
</dbReference>
<protein>
    <submittedName>
        <fullName evidence="11">Acyl-CoA dehydrogenase</fullName>
    </submittedName>
</protein>
<dbReference type="AlphaFoldDB" id="J4KSL3"/>
<feature type="region of interest" description="Disordered" evidence="7">
    <location>
        <begin position="1"/>
        <end position="28"/>
    </location>
</feature>
<keyword evidence="3 6" id="KW-0285">Flavoprotein</keyword>
<proteinExistence type="inferred from homology"/>
<feature type="compositionally biased region" description="Basic and acidic residues" evidence="7">
    <location>
        <begin position="1"/>
        <end position="15"/>
    </location>
</feature>
<dbReference type="EMBL" id="JH611185">
    <property type="protein sequence ID" value="EJP72904.1"/>
    <property type="molecule type" value="Genomic_DNA"/>
</dbReference>
<evidence type="ECO:0000256" key="1">
    <source>
        <dbReference type="ARBA" id="ARBA00001974"/>
    </source>
</evidence>
<evidence type="ECO:0000256" key="4">
    <source>
        <dbReference type="ARBA" id="ARBA00022827"/>
    </source>
</evidence>
<dbReference type="InterPro" id="IPR006091">
    <property type="entry name" value="Acyl-CoA_Oxase/DH_mid-dom"/>
</dbReference>
<feature type="domain" description="Acyl-CoA oxidase/dehydrogenase middle" evidence="9">
    <location>
        <begin position="134"/>
        <end position="228"/>
    </location>
</feature>
<dbReference type="HOGENOM" id="CLU_018204_9_0_6"/>
<evidence type="ECO:0000256" key="7">
    <source>
        <dbReference type="SAM" id="MobiDB-lite"/>
    </source>
</evidence>
<comment type="similarity">
    <text evidence="2 6">Belongs to the acyl-CoA dehydrogenase family.</text>
</comment>
<evidence type="ECO:0000256" key="3">
    <source>
        <dbReference type="ARBA" id="ARBA00022630"/>
    </source>
</evidence>
<dbReference type="Gene3D" id="1.20.140.10">
    <property type="entry name" value="Butyryl-CoA Dehydrogenase, subunit A, domain 3"/>
    <property type="match status" value="1"/>
</dbReference>
<dbReference type="FunFam" id="2.40.110.10:FF:000011">
    <property type="entry name" value="Acyl-CoA dehydrogenase FadE34"/>
    <property type="match status" value="1"/>
</dbReference>
<comment type="cofactor">
    <cofactor evidence="1 6">
        <name>FAD</name>
        <dbReference type="ChEBI" id="CHEBI:57692"/>
    </cofactor>
</comment>
<evidence type="ECO:0000256" key="6">
    <source>
        <dbReference type="RuleBase" id="RU362125"/>
    </source>
</evidence>
<organism evidence="11 12">
    <name type="scientific">SAR86 cluster bacterium SAR86B</name>
    <dbReference type="NCBI Taxonomy" id="1123867"/>
    <lineage>
        <taxon>Bacteria</taxon>
        <taxon>Pseudomonadati</taxon>
        <taxon>Pseudomonadota</taxon>
        <taxon>Gammaproteobacteria</taxon>
        <taxon>SAR86 cluster</taxon>
    </lineage>
</organism>
<evidence type="ECO:0000259" key="8">
    <source>
        <dbReference type="Pfam" id="PF00441"/>
    </source>
</evidence>
<dbReference type="Pfam" id="PF02771">
    <property type="entry name" value="Acyl-CoA_dh_N"/>
    <property type="match status" value="1"/>
</dbReference>
<evidence type="ECO:0000313" key="12">
    <source>
        <dbReference type="Proteomes" id="UP000010116"/>
    </source>
</evidence>
<dbReference type="Pfam" id="PF00441">
    <property type="entry name" value="Acyl-CoA_dh_1"/>
    <property type="match status" value="1"/>
</dbReference>
<feature type="domain" description="Acyl-CoA dehydrogenase/oxidase C-terminal" evidence="8">
    <location>
        <begin position="240"/>
        <end position="398"/>
    </location>
</feature>
<dbReference type="GO" id="GO:0005886">
    <property type="term" value="C:plasma membrane"/>
    <property type="evidence" value="ECO:0007669"/>
    <property type="project" value="TreeGrafter"/>
</dbReference>
<dbReference type="Gene3D" id="1.10.540.10">
    <property type="entry name" value="Acyl-CoA dehydrogenase/oxidase, N-terminal domain"/>
    <property type="match status" value="1"/>
</dbReference>
<reference evidence="11 12" key="1">
    <citation type="journal article" date="2012" name="ISME J.">
        <title>Genomic insights to SAR86, an abundant and uncultivated marine bacterial lineage.</title>
        <authorList>
            <person name="Dupont C.L."/>
            <person name="Rusch D.B."/>
            <person name="Yooseph S."/>
            <person name="Lombardo M.J."/>
            <person name="Richter R.A."/>
            <person name="Valas R."/>
            <person name="Novotny M."/>
            <person name="Yee-Greenbaum J."/>
            <person name="Selengut J.D."/>
            <person name="Haft D.H."/>
            <person name="Halpern A.L."/>
            <person name="Lasken R.S."/>
            <person name="Nealson K."/>
            <person name="Friedman R."/>
            <person name="Venter J.C."/>
        </authorList>
    </citation>
    <scope>NUCLEOTIDE SEQUENCE [LARGE SCALE GENOMIC DNA]</scope>
</reference>
<gene>
    <name evidence="11" type="ORF">NT02SARS_0776</name>
</gene>
<sequence length="402" mass="44455">MTDLNQFREETKQWLDENCPPTMRKDAKGIKPKHIDEVWGGRNAKYKNPETKIWLDKLGEKGWTMPTVPSEYGGGGLSKEETKILQEEMMAIGTNSPLLSFGIWMLAPVLLEYGNEEQKREHLPRIIKGEIRWCQGYSEPGSGSDLASLATKAEDMGDHYLVNGQKVWTSYADKADWIFALVRTGPKEPKHDGISFLLIDMKTAGVSTKPITLISGKSPFCETFFDDVKVPKENLIGDLNRGWTIAKALLQHERKFISSFGLAGAGNGSGSSKKDLIGLAKSHYGETDGKIANDFFRAEVANHKIKEHAFGLTLQRAGDEGGKASAVASMFKYYGTEHNKERHELMIAASGKAGVAWDGNEFDESEKNLTKSWLRTKGNSIEGGTSEVQLNVISKRVLGLPS</sequence>
<accession>J4KSL3</accession>
<keyword evidence="4 6" id="KW-0274">FAD</keyword>
<dbReference type="PANTHER" id="PTHR43292">
    <property type="entry name" value="ACYL-COA DEHYDROGENASE"/>
    <property type="match status" value="1"/>
</dbReference>
<dbReference type="SUPFAM" id="SSF56645">
    <property type="entry name" value="Acyl-CoA dehydrogenase NM domain-like"/>
    <property type="match status" value="1"/>
</dbReference>
<dbReference type="InterPro" id="IPR037069">
    <property type="entry name" value="AcylCoA_DH/ox_N_sf"/>
</dbReference>
<dbReference type="PANTHER" id="PTHR43292:SF3">
    <property type="entry name" value="ACYL-COA DEHYDROGENASE FADE29"/>
    <property type="match status" value="1"/>
</dbReference>
<evidence type="ECO:0000256" key="5">
    <source>
        <dbReference type="ARBA" id="ARBA00023002"/>
    </source>
</evidence>
<dbReference type="SUPFAM" id="SSF47203">
    <property type="entry name" value="Acyl-CoA dehydrogenase C-terminal domain-like"/>
    <property type="match status" value="1"/>
</dbReference>
<evidence type="ECO:0000256" key="2">
    <source>
        <dbReference type="ARBA" id="ARBA00009347"/>
    </source>
</evidence>
<evidence type="ECO:0000313" key="11">
    <source>
        <dbReference type="EMBL" id="EJP72904.1"/>
    </source>
</evidence>
<dbReference type="InterPro" id="IPR009075">
    <property type="entry name" value="AcylCo_DH/oxidase_C"/>
</dbReference>
<dbReference type="InterPro" id="IPR009100">
    <property type="entry name" value="AcylCoA_DH/oxidase_NM_dom_sf"/>
</dbReference>
<keyword evidence="5 6" id="KW-0560">Oxidoreductase</keyword>
<dbReference type="InterPro" id="IPR046373">
    <property type="entry name" value="Acyl-CoA_Oxase/DH_mid-dom_sf"/>
</dbReference>
<evidence type="ECO:0000259" key="9">
    <source>
        <dbReference type="Pfam" id="PF02770"/>
    </source>
</evidence>
<dbReference type="InterPro" id="IPR013786">
    <property type="entry name" value="AcylCoA_DH/ox_N"/>
</dbReference>
<dbReference type="InterPro" id="IPR036250">
    <property type="entry name" value="AcylCo_DH-like_C"/>
</dbReference>
<dbReference type="Gene3D" id="2.40.110.10">
    <property type="entry name" value="Butyryl-CoA Dehydrogenase, subunit A, domain 2"/>
    <property type="match status" value="1"/>
</dbReference>
<dbReference type="Proteomes" id="UP000010116">
    <property type="component" value="Unassembled WGS sequence"/>
</dbReference>
<dbReference type="Pfam" id="PF02770">
    <property type="entry name" value="Acyl-CoA_dh_M"/>
    <property type="match status" value="1"/>
</dbReference>
<feature type="domain" description="Acyl-CoA dehydrogenase/oxidase N-terminal" evidence="10">
    <location>
        <begin position="34"/>
        <end position="130"/>
    </location>
</feature>
<dbReference type="GO" id="GO:0016627">
    <property type="term" value="F:oxidoreductase activity, acting on the CH-CH group of donors"/>
    <property type="evidence" value="ECO:0007669"/>
    <property type="project" value="InterPro"/>
</dbReference>
<evidence type="ECO:0000259" key="10">
    <source>
        <dbReference type="Pfam" id="PF02771"/>
    </source>
</evidence>